<dbReference type="WBParaSite" id="RSKR_0000597700.1">
    <property type="protein sequence ID" value="RSKR_0000597700.1"/>
    <property type="gene ID" value="RSKR_0000597700"/>
</dbReference>
<evidence type="ECO:0000313" key="1">
    <source>
        <dbReference type="Proteomes" id="UP000095286"/>
    </source>
</evidence>
<accession>A0AC35U0A0</accession>
<dbReference type="Proteomes" id="UP000095286">
    <property type="component" value="Unplaced"/>
</dbReference>
<proteinExistence type="predicted"/>
<evidence type="ECO:0000313" key="2">
    <source>
        <dbReference type="WBParaSite" id="RSKR_0000597700.1"/>
    </source>
</evidence>
<sequence>MQKVIVNLRDPTANQANSDSSVFKSEWNHLKHIEIGSESFAVFQSGQKAYFSECLYTIAKYARQIISVEKISFKKDLVNNESFSNGMIKEALRNKFVIKQVEIEIDADEVEKGEPTCESPSQRLYSKIVRLISMNCQSLLKMTLRFNNNKNIILDRSIDCSQAKLYYGYLSTLGIFSKYINPVFKAFNLGKSPSFQQLDVALNIPKKESLHVQRIFNALVDGKIRNELKLVTIRIYKDESFTYYKDFLNDLFLTLDNLKCLSHINIHAPLYHDNPAHILGFVKGRRTGCQKLLEISTGIFEV</sequence>
<protein>
    <submittedName>
        <fullName evidence="2">Uncharacterized protein</fullName>
    </submittedName>
</protein>
<organism evidence="1 2">
    <name type="scientific">Rhabditophanes sp. KR3021</name>
    <dbReference type="NCBI Taxonomy" id="114890"/>
    <lineage>
        <taxon>Eukaryota</taxon>
        <taxon>Metazoa</taxon>
        <taxon>Ecdysozoa</taxon>
        <taxon>Nematoda</taxon>
        <taxon>Chromadorea</taxon>
        <taxon>Rhabditida</taxon>
        <taxon>Tylenchina</taxon>
        <taxon>Panagrolaimomorpha</taxon>
        <taxon>Strongyloidoidea</taxon>
        <taxon>Alloionematidae</taxon>
        <taxon>Rhabditophanes</taxon>
    </lineage>
</organism>
<reference evidence="2" key="1">
    <citation type="submission" date="2016-11" db="UniProtKB">
        <authorList>
            <consortium name="WormBaseParasite"/>
        </authorList>
    </citation>
    <scope>IDENTIFICATION</scope>
    <source>
        <strain evidence="2">KR3021</strain>
    </source>
</reference>
<name>A0AC35U0A0_9BILA</name>